<accession>A0A9W3DIT6</accession>
<reference evidence="3" key="2">
    <citation type="submission" date="2025-08" db="UniProtKB">
        <authorList>
            <consortium name="RefSeq"/>
        </authorList>
    </citation>
    <scope>IDENTIFICATION</scope>
    <source>
        <tissue evidence="3">Leaf</tissue>
    </source>
</reference>
<proteinExistence type="predicted"/>
<dbReference type="RefSeq" id="XP_056863811.1">
    <property type="nucleotide sequence ID" value="XM_057007831.1"/>
</dbReference>
<gene>
    <name evidence="3" type="primary">LOC130511044</name>
</gene>
<protein>
    <submittedName>
        <fullName evidence="3">Uncharacterized protein LOC130511044</fullName>
    </submittedName>
</protein>
<evidence type="ECO:0000256" key="1">
    <source>
        <dbReference type="SAM" id="MobiDB-lite"/>
    </source>
</evidence>
<feature type="region of interest" description="Disordered" evidence="1">
    <location>
        <begin position="103"/>
        <end position="128"/>
    </location>
</feature>
<dbReference type="Proteomes" id="UP000504610">
    <property type="component" value="Chromosome 1"/>
</dbReference>
<reference evidence="2" key="1">
    <citation type="journal article" date="2019" name="Database">
        <title>The radish genome database (RadishGD): an integrated information resource for radish genomics.</title>
        <authorList>
            <person name="Yu H.J."/>
            <person name="Baek S."/>
            <person name="Lee Y.J."/>
            <person name="Cho A."/>
            <person name="Mun J.H."/>
        </authorList>
    </citation>
    <scope>NUCLEOTIDE SEQUENCE [LARGE SCALE GENOMIC DNA]</scope>
    <source>
        <strain evidence="2">cv. WK10039</strain>
    </source>
</reference>
<evidence type="ECO:0000313" key="3">
    <source>
        <dbReference type="RefSeq" id="XP_056863811.1"/>
    </source>
</evidence>
<evidence type="ECO:0000313" key="2">
    <source>
        <dbReference type="Proteomes" id="UP000504610"/>
    </source>
</evidence>
<dbReference type="GeneID" id="130511044"/>
<feature type="compositionally biased region" description="Basic residues" evidence="1">
    <location>
        <begin position="112"/>
        <end position="128"/>
    </location>
</feature>
<sequence>MLLDTIANMIVMEKASKIVNASMEEIDDPELLPQPVKDIVGKTFKFGVSIEKENVSYGGDTYKVLKVWSMINLLMASSQSENVSALESTFTSGGVGSYLDDAEESSGVLKTHTSKRTKERLKTRKLKP</sequence>
<name>A0A9W3DIT6_RAPSA</name>
<dbReference type="OrthoDB" id="1112646at2759"/>
<organism evidence="2 3">
    <name type="scientific">Raphanus sativus</name>
    <name type="common">Radish</name>
    <name type="synonym">Raphanus raphanistrum var. sativus</name>
    <dbReference type="NCBI Taxonomy" id="3726"/>
    <lineage>
        <taxon>Eukaryota</taxon>
        <taxon>Viridiplantae</taxon>
        <taxon>Streptophyta</taxon>
        <taxon>Embryophyta</taxon>
        <taxon>Tracheophyta</taxon>
        <taxon>Spermatophyta</taxon>
        <taxon>Magnoliopsida</taxon>
        <taxon>eudicotyledons</taxon>
        <taxon>Gunneridae</taxon>
        <taxon>Pentapetalae</taxon>
        <taxon>rosids</taxon>
        <taxon>malvids</taxon>
        <taxon>Brassicales</taxon>
        <taxon>Brassicaceae</taxon>
        <taxon>Brassiceae</taxon>
        <taxon>Raphanus</taxon>
    </lineage>
</organism>
<keyword evidence="2" id="KW-1185">Reference proteome</keyword>
<dbReference type="KEGG" id="rsz:130511044"/>
<dbReference type="AlphaFoldDB" id="A0A9W3DIT6"/>